<proteinExistence type="predicted"/>
<dbReference type="Pfam" id="PF02156">
    <property type="entry name" value="Glyco_hydro_26"/>
    <property type="match status" value="1"/>
</dbReference>
<dbReference type="Proteomes" id="UP001592582">
    <property type="component" value="Unassembled WGS sequence"/>
</dbReference>
<keyword evidence="1" id="KW-0378">Hydrolase</keyword>
<evidence type="ECO:0000313" key="1">
    <source>
        <dbReference type="EMBL" id="MFC1411925.1"/>
    </source>
</evidence>
<comment type="caution">
    <text evidence="1">The sequence shown here is derived from an EMBL/GenBank/DDBJ whole genome shotgun (WGS) entry which is preliminary data.</text>
</comment>
<name>A0ABV6VDW1_9ACTN</name>
<dbReference type="InterPro" id="IPR017853">
    <property type="entry name" value="GH"/>
</dbReference>
<dbReference type="PROSITE" id="PS51764">
    <property type="entry name" value="GH26"/>
    <property type="match status" value="1"/>
</dbReference>
<dbReference type="InterPro" id="IPR000805">
    <property type="entry name" value="Glyco_hydro_26"/>
</dbReference>
<dbReference type="Gene3D" id="3.20.20.80">
    <property type="entry name" value="Glycosidases"/>
    <property type="match status" value="1"/>
</dbReference>
<dbReference type="GO" id="GO:0016787">
    <property type="term" value="F:hydrolase activity"/>
    <property type="evidence" value="ECO:0007669"/>
    <property type="project" value="UniProtKB-KW"/>
</dbReference>
<keyword evidence="2" id="KW-1185">Reference proteome</keyword>
<dbReference type="SUPFAM" id="SSF51445">
    <property type="entry name" value="(Trans)glycosidases"/>
    <property type="match status" value="1"/>
</dbReference>
<dbReference type="InterPro" id="IPR022790">
    <property type="entry name" value="GH26_dom"/>
</dbReference>
<organism evidence="1 2">
    <name type="scientific">Streptacidiphilus alkalitolerans</name>
    <dbReference type="NCBI Taxonomy" id="3342712"/>
    <lineage>
        <taxon>Bacteria</taxon>
        <taxon>Bacillati</taxon>
        <taxon>Actinomycetota</taxon>
        <taxon>Actinomycetes</taxon>
        <taxon>Kitasatosporales</taxon>
        <taxon>Streptomycetaceae</taxon>
        <taxon>Streptacidiphilus</taxon>
    </lineage>
</organism>
<dbReference type="PANTHER" id="PTHR40079:SF4">
    <property type="entry name" value="GH26 DOMAIN-CONTAINING PROTEIN-RELATED"/>
    <property type="match status" value="1"/>
</dbReference>
<dbReference type="PANTHER" id="PTHR40079">
    <property type="entry name" value="MANNAN ENDO-1,4-BETA-MANNOSIDASE E-RELATED"/>
    <property type="match status" value="1"/>
</dbReference>
<sequence>MALFARSRRRAAGIAAAALVALVALIPLSGAAAAGKPLPHPQPRPEAPGSAVASALLRPSSTHRYLGLAQSGVPQQADLLREAAGRIGKTPNLLEYYASFQENFNVQATRNAWNQGALTLLTWEPFTVPLADIAAGKDDAYLRKFAGQVRAANIPVALNFGHEMNGFWYPWGTRNKASDFVLAYRHIHQVFDRVGAKKVVWVWTANIVNHIPTVKLAPLYPGDAYVNWIGMSGYNEDWEHWTFGDVFGRTVAQIRTFSRKPLLIAETGVDATADQAARISDLFSYVAASHDIIGFVYFNYNQRMDWRFDADPASGALAAFQQGAASLQFGFDVRNSAAHG</sequence>
<dbReference type="EMBL" id="JBHEZX010000009">
    <property type="protein sequence ID" value="MFC1411925.1"/>
    <property type="molecule type" value="Genomic_DNA"/>
</dbReference>
<protein>
    <submittedName>
        <fullName evidence="1">Glycoside hydrolase family 26 protein</fullName>
    </submittedName>
</protein>
<reference evidence="1 2" key="1">
    <citation type="submission" date="2024-09" db="EMBL/GenBank/DDBJ databases">
        <authorList>
            <person name="Lee S.D."/>
        </authorList>
    </citation>
    <scope>NUCLEOTIDE SEQUENCE [LARGE SCALE GENOMIC DNA]</scope>
    <source>
        <strain evidence="1 2">N1-1</strain>
    </source>
</reference>
<gene>
    <name evidence="1" type="ORF">ACEZDG_21915</name>
</gene>
<accession>A0ABV6VDW1</accession>
<evidence type="ECO:0000313" key="2">
    <source>
        <dbReference type="Proteomes" id="UP001592582"/>
    </source>
</evidence>